<organism evidence="1 2">
    <name type="scientific">Dermatophagoides pteronyssinus</name>
    <name type="common">European house dust mite</name>
    <dbReference type="NCBI Taxonomy" id="6956"/>
    <lineage>
        <taxon>Eukaryota</taxon>
        <taxon>Metazoa</taxon>
        <taxon>Ecdysozoa</taxon>
        <taxon>Arthropoda</taxon>
        <taxon>Chelicerata</taxon>
        <taxon>Arachnida</taxon>
        <taxon>Acari</taxon>
        <taxon>Acariformes</taxon>
        <taxon>Sarcoptiformes</taxon>
        <taxon>Astigmata</taxon>
        <taxon>Psoroptidia</taxon>
        <taxon>Analgoidea</taxon>
        <taxon>Pyroglyphidae</taxon>
        <taxon>Dermatophagoidinae</taxon>
        <taxon>Dermatophagoides</taxon>
    </lineage>
</organism>
<proteinExistence type="predicted"/>
<name>A0ABQ8J1V9_DERPT</name>
<dbReference type="Proteomes" id="UP000887458">
    <property type="component" value="Unassembled WGS sequence"/>
</dbReference>
<sequence>MNYDYDEKINNFKNEFIFVICFENLSPQPPPSPSPSLSNDNSVVDHIRVDIYLESYLIIIQCGDNESIE</sequence>
<dbReference type="EMBL" id="NJHN03000092">
    <property type="protein sequence ID" value="KAH9416441.1"/>
    <property type="molecule type" value="Genomic_DNA"/>
</dbReference>
<keyword evidence="2" id="KW-1185">Reference proteome</keyword>
<protein>
    <submittedName>
        <fullName evidence="1">Uncharacterized protein</fullName>
    </submittedName>
</protein>
<evidence type="ECO:0000313" key="2">
    <source>
        <dbReference type="Proteomes" id="UP000887458"/>
    </source>
</evidence>
<gene>
    <name evidence="1" type="ORF">DERP_012869</name>
</gene>
<accession>A0ABQ8J1V9</accession>
<reference evidence="1 2" key="2">
    <citation type="journal article" date="2022" name="Mol. Biol. Evol.">
        <title>Comparative Genomics Reveals Insights into the Divergent Evolution of Astigmatic Mites and Household Pest Adaptations.</title>
        <authorList>
            <person name="Xiong Q."/>
            <person name="Wan A.T."/>
            <person name="Liu X."/>
            <person name="Fung C.S."/>
            <person name="Xiao X."/>
            <person name="Malainual N."/>
            <person name="Hou J."/>
            <person name="Wang L."/>
            <person name="Wang M."/>
            <person name="Yang K.Y."/>
            <person name="Cui Y."/>
            <person name="Leung E.L."/>
            <person name="Nong W."/>
            <person name="Shin S.K."/>
            <person name="Au S.W."/>
            <person name="Jeong K.Y."/>
            <person name="Chew F.T."/>
            <person name="Hui J.H."/>
            <person name="Leung T.F."/>
            <person name="Tungtrongchitr A."/>
            <person name="Zhong N."/>
            <person name="Liu Z."/>
            <person name="Tsui S.K."/>
        </authorList>
    </citation>
    <scope>NUCLEOTIDE SEQUENCE [LARGE SCALE GENOMIC DNA]</scope>
    <source>
        <strain evidence="1">Derp</strain>
    </source>
</reference>
<comment type="caution">
    <text evidence="1">The sequence shown here is derived from an EMBL/GenBank/DDBJ whole genome shotgun (WGS) entry which is preliminary data.</text>
</comment>
<reference evidence="1 2" key="1">
    <citation type="journal article" date="2018" name="J. Allergy Clin. Immunol.">
        <title>High-quality assembly of Dermatophagoides pteronyssinus genome and transcriptome reveals a wide range of novel allergens.</title>
        <authorList>
            <person name="Liu X.Y."/>
            <person name="Yang K.Y."/>
            <person name="Wang M.Q."/>
            <person name="Kwok J.S."/>
            <person name="Zeng X."/>
            <person name="Yang Z."/>
            <person name="Xiao X.J."/>
            <person name="Lau C.P."/>
            <person name="Li Y."/>
            <person name="Huang Z.M."/>
            <person name="Ba J.G."/>
            <person name="Yim A.K."/>
            <person name="Ouyang C.Y."/>
            <person name="Ngai S.M."/>
            <person name="Chan T.F."/>
            <person name="Leung E.L."/>
            <person name="Liu L."/>
            <person name="Liu Z.G."/>
            <person name="Tsui S.K."/>
        </authorList>
    </citation>
    <scope>NUCLEOTIDE SEQUENCE [LARGE SCALE GENOMIC DNA]</scope>
    <source>
        <strain evidence="1">Derp</strain>
    </source>
</reference>
<evidence type="ECO:0000313" key="1">
    <source>
        <dbReference type="EMBL" id="KAH9416441.1"/>
    </source>
</evidence>